<sequence length="387" mass="42531">MCANDRTRNASHTTHENHKKEGDVIVIHRLFVIGGAVCTTLLSPLCAAQDTAVPQPVSGDFVAHDFHFSNGTTLPEVRIHYTTLGTLQRDAQGHATNAVLLLHGTTGTGRVYLAPAFQRELFAPGAPLDASRFFIVMPDGLGRGGSTKPSDGQRARFPHYGYGDVIEANHRMLVEGLGIDHLRLVLGTSMGGMQTWMWGERYPAMADALMPIASQPIPMAGRNWLWRQMVAGAIRNDPGWHDGDYTAQPTQWTRVMPVFTIMTGNAARMQTQAPDRAAATKLYDTLVADASKNDANDVLYWFESSWDYDPSPQLAQIRAPLFAVNFADDLINATDLGVMQKLVAQVPHARYVEMPESAQSYGHQTLAHPEVWKPYLVELLNSSGAAR</sequence>
<dbReference type="PANTHER" id="PTHR32268">
    <property type="entry name" value="HOMOSERINE O-ACETYLTRANSFERASE"/>
    <property type="match status" value="1"/>
</dbReference>
<organism evidence="7 8">
    <name type="scientific">Paraburkholderia dinghuensis</name>
    <dbReference type="NCBI Taxonomy" id="2305225"/>
    <lineage>
        <taxon>Bacteria</taxon>
        <taxon>Pseudomonadati</taxon>
        <taxon>Pseudomonadota</taxon>
        <taxon>Betaproteobacteria</taxon>
        <taxon>Burkholderiales</taxon>
        <taxon>Burkholderiaceae</taxon>
        <taxon>Paraburkholderia</taxon>
    </lineage>
</organism>
<gene>
    <name evidence="7" type="ORF">D1Y85_03920</name>
</gene>
<dbReference type="GO" id="GO:0009086">
    <property type="term" value="P:methionine biosynthetic process"/>
    <property type="evidence" value="ECO:0007669"/>
    <property type="project" value="UniProtKB-KW"/>
</dbReference>
<dbReference type="InterPro" id="IPR008220">
    <property type="entry name" value="HAT_MetX-like"/>
</dbReference>
<dbReference type="Gene3D" id="3.40.50.1820">
    <property type="entry name" value="alpha/beta hydrolase"/>
    <property type="match status" value="1"/>
</dbReference>
<evidence type="ECO:0000256" key="2">
    <source>
        <dbReference type="ARBA" id="ARBA00022679"/>
    </source>
</evidence>
<keyword evidence="3" id="KW-0486">Methionine biosynthesis</keyword>
<evidence type="ECO:0000313" key="8">
    <source>
        <dbReference type="Proteomes" id="UP000272778"/>
    </source>
</evidence>
<dbReference type="EMBL" id="RQIS01000002">
    <property type="protein sequence ID" value="RQH09024.1"/>
    <property type="molecule type" value="Genomic_DNA"/>
</dbReference>
<dbReference type="GO" id="GO:0004414">
    <property type="term" value="F:homoserine O-acetyltransferase activity"/>
    <property type="evidence" value="ECO:0007669"/>
    <property type="project" value="TreeGrafter"/>
</dbReference>
<dbReference type="OrthoDB" id="9800754at2"/>
<feature type="active site" evidence="5">
    <location>
        <position position="329"/>
    </location>
</feature>
<dbReference type="GO" id="GO:0016787">
    <property type="term" value="F:hydrolase activity"/>
    <property type="evidence" value="ECO:0007669"/>
    <property type="project" value="UniProtKB-KW"/>
</dbReference>
<feature type="domain" description="AB hydrolase-1" evidence="6">
    <location>
        <begin position="97"/>
        <end position="356"/>
    </location>
</feature>
<proteinExistence type="predicted"/>
<dbReference type="SUPFAM" id="SSF53474">
    <property type="entry name" value="alpha/beta-Hydrolases"/>
    <property type="match status" value="1"/>
</dbReference>
<evidence type="ECO:0000259" key="6">
    <source>
        <dbReference type="Pfam" id="PF00561"/>
    </source>
</evidence>
<evidence type="ECO:0000256" key="1">
    <source>
        <dbReference type="ARBA" id="ARBA00022605"/>
    </source>
</evidence>
<evidence type="ECO:0000256" key="5">
    <source>
        <dbReference type="PIRSR" id="PIRSR000443-1"/>
    </source>
</evidence>
<dbReference type="NCBIfam" id="NF005071">
    <property type="entry name" value="PRK06489.1"/>
    <property type="match status" value="1"/>
</dbReference>
<dbReference type="Pfam" id="PF00561">
    <property type="entry name" value="Abhydrolase_1"/>
    <property type="match status" value="1"/>
</dbReference>
<feature type="active site" description="Nucleophile" evidence="5">
    <location>
        <position position="189"/>
    </location>
</feature>
<dbReference type="InterPro" id="IPR029058">
    <property type="entry name" value="AB_hydrolase_fold"/>
</dbReference>
<keyword evidence="4" id="KW-0012">Acyltransferase</keyword>
<dbReference type="AlphaFoldDB" id="A0A3N6MYF0"/>
<protein>
    <submittedName>
        <fullName evidence="7">Alpha/beta fold hydrolase</fullName>
    </submittedName>
</protein>
<keyword evidence="7" id="KW-0378">Hydrolase</keyword>
<evidence type="ECO:0000256" key="3">
    <source>
        <dbReference type="ARBA" id="ARBA00023167"/>
    </source>
</evidence>
<dbReference type="GO" id="GO:0009092">
    <property type="term" value="P:homoserine metabolic process"/>
    <property type="evidence" value="ECO:0007669"/>
    <property type="project" value="TreeGrafter"/>
</dbReference>
<evidence type="ECO:0000313" key="7">
    <source>
        <dbReference type="EMBL" id="RQH09024.1"/>
    </source>
</evidence>
<feature type="active site" evidence="5">
    <location>
        <position position="363"/>
    </location>
</feature>
<keyword evidence="2" id="KW-0808">Transferase</keyword>
<dbReference type="PIRSF" id="PIRSF000443">
    <property type="entry name" value="Homoser_Ac_trans"/>
    <property type="match status" value="1"/>
</dbReference>
<name>A0A3N6MYF0_9BURK</name>
<comment type="caution">
    <text evidence="7">The sequence shown here is derived from an EMBL/GenBank/DDBJ whole genome shotgun (WGS) entry which is preliminary data.</text>
</comment>
<keyword evidence="1" id="KW-0028">Amino-acid biosynthesis</keyword>
<evidence type="ECO:0000256" key="4">
    <source>
        <dbReference type="ARBA" id="ARBA00023315"/>
    </source>
</evidence>
<keyword evidence="8" id="KW-1185">Reference proteome</keyword>
<dbReference type="InterPro" id="IPR000073">
    <property type="entry name" value="AB_hydrolase_1"/>
</dbReference>
<accession>A0A3N6MYF0</accession>
<dbReference type="Proteomes" id="UP000272778">
    <property type="component" value="Unassembled WGS sequence"/>
</dbReference>
<reference evidence="7 8" key="1">
    <citation type="submission" date="2018-11" db="EMBL/GenBank/DDBJ databases">
        <title>Paraburkholderia sp. DHOA04, isolated from soil.</title>
        <authorList>
            <person name="Gao Z.-H."/>
            <person name="Qiu L.-H."/>
            <person name="Fu J.-C."/>
        </authorList>
    </citation>
    <scope>NUCLEOTIDE SEQUENCE [LARGE SCALE GENOMIC DNA]</scope>
    <source>
        <strain evidence="7 8">DHOA04</strain>
    </source>
</reference>
<dbReference type="PANTHER" id="PTHR32268:SF11">
    <property type="entry name" value="HOMOSERINE O-ACETYLTRANSFERASE"/>
    <property type="match status" value="1"/>
</dbReference>